<evidence type="ECO:0000256" key="2">
    <source>
        <dbReference type="PROSITE-ProRule" id="PRU00703"/>
    </source>
</evidence>
<feature type="domain" description="CBS" evidence="4">
    <location>
        <begin position="96"/>
        <end position="152"/>
    </location>
</feature>
<dbReference type="InterPro" id="IPR046342">
    <property type="entry name" value="CBS_dom_sf"/>
</dbReference>
<organism evidence="5 6">
    <name type="scientific">Neptunomonas concharum</name>
    <dbReference type="NCBI Taxonomy" id="1031538"/>
    <lineage>
        <taxon>Bacteria</taxon>
        <taxon>Pseudomonadati</taxon>
        <taxon>Pseudomonadota</taxon>
        <taxon>Gammaproteobacteria</taxon>
        <taxon>Oceanospirillales</taxon>
        <taxon>Oceanospirillaceae</taxon>
        <taxon>Neptunomonas</taxon>
    </lineage>
</organism>
<evidence type="ECO:0000256" key="1">
    <source>
        <dbReference type="ARBA" id="ARBA00023122"/>
    </source>
</evidence>
<dbReference type="KEGG" id="ncu:F0U83_09120"/>
<dbReference type="RefSeq" id="WP_138988243.1">
    <property type="nucleotide sequence ID" value="NZ_CP043869.1"/>
</dbReference>
<accession>A0A5P1RB80</accession>
<reference evidence="5 6" key="1">
    <citation type="journal article" date="2019" name="Biochem. Eng. J.">
        <title>Metabolic engineering of the marine bacteria Neptunomonas concharum for the production of acetoin and meso-2,3-butanediol from acetate.</title>
        <authorList>
            <person name="Li W."/>
            <person name="Pu N."/>
            <person name="Liu C.-X."/>
            <person name="Yuan Q.-P."/>
            <person name="Li Z.-J."/>
        </authorList>
    </citation>
    <scope>NUCLEOTIDE SEQUENCE [LARGE SCALE GENOMIC DNA]</scope>
    <source>
        <strain evidence="5 6">JCM17730</strain>
    </source>
</reference>
<dbReference type="InterPro" id="IPR051257">
    <property type="entry name" value="Diverse_CBS-Domain"/>
</dbReference>
<dbReference type="PANTHER" id="PTHR43080">
    <property type="entry name" value="CBS DOMAIN-CONTAINING PROTEIN CBSX3, MITOCHONDRIAL"/>
    <property type="match status" value="1"/>
</dbReference>
<name>A0A5P1RB80_9GAMM</name>
<protein>
    <submittedName>
        <fullName evidence="5">CBS domain-containing protein</fullName>
    </submittedName>
</protein>
<keyword evidence="6" id="KW-1185">Reference proteome</keyword>
<dbReference type="PANTHER" id="PTHR43080:SF26">
    <property type="entry name" value="REGULATORY PROTEIN"/>
    <property type="match status" value="1"/>
</dbReference>
<keyword evidence="1 2" id="KW-0129">CBS domain</keyword>
<proteinExistence type="predicted"/>
<dbReference type="PROSITE" id="PS51371">
    <property type="entry name" value="CBS"/>
    <property type="match status" value="2"/>
</dbReference>
<feature type="region of interest" description="Disordered" evidence="3">
    <location>
        <begin position="40"/>
        <end position="83"/>
    </location>
</feature>
<gene>
    <name evidence="5" type="ORF">F0U83_09120</name>
</gene>
<feature type="compositionally biased region" description="Polar residues" evidence="3">
    <location>
        <begin position="40"/>
        <end position="59"/>
    </location>
</feature>
<dbReference type="CDD" id="cd02205">
    <property type="entry name" value="CBS_pair_SF"/>
    <property type="match status" value="1"/>
</dbReference>
<dbReference type="OrthoDB" id="6119561at2"/>
<dbReference type="Pfam" id="PF00571">
    <property type="entry name" value="CBS"/>
    <property type="match status" value="2"/>
</dbReference>
<dbReference type="SUPFAM" id="SSF54631">
    <property type="entry name" value="CBS-domain pair"/>
    <property type="match status" value="1"/>
</dbReference>
<dbReference type="AlphaFoldDB" id="A0A5P1RB80"/>
<dbReference type="Proteomes" id="UP000324760">
    <property type="component" value="Chromosome"/>
</dbReference>
<evidence type="ECO:0000256" key="3">
    <source>
        <dbReference type="SAM" id="MobiDB-lite"/>
    </source>
</evidence>
<dbReference type="Gene3D" id="3.10.580.10">
    <property type="entry name" value="CBS-domain"/>
    <property type="match status" value="1"/>
</dbReference>
<feature type="domain" description="CBS" evidence="4">
    <location>
        <begin position="157"/>
        <end position="214"/>
    </location>
</feature>
<dbReference type="InterPro" id="IPR000644">
    <property type="entry name" value="CBS_dom"/>
</dbReference>
<evidence type="ECO:0000259" key="4">
    <source>
        <dbReference type="PROSITE" id="PS51371"/>
    </source>
</evidence>
<sequence>MTLLIYDNGNLVKNLSDAQFPQRGVTPAQGSPIARDVTQQNMTTSGQAASIPSPTAYQPSVTQTRSTTTSSRLYEETGRKSDSLQDRRRLMALHVMSSPPITVGQFETVKKAWETLQSEEIDHLIVVNSRGFPLGIITGGDLLRYGSHSESFIENLLHPPLVAVSPETLVREIALIFMEQKVSSVPVVNKAHQVVGIVCRSDLLRLLVSGPNLEQRV</sequence>
<feature type="compositionally biased region" description="Basic and acidic residues" evidence="3">
    <location>
        <begin position="73"/>
        <end position="83"/>
    </location>
</feature>
<evidence type="ECO:0000313" key="5">
    <source>
        <dbReference type="EMBL" id="QEQ96868.1"/>
    </source>
</evidence>
<evidence type="ECO:0000313" key="6">
    <source>
        <dbReference type="Proteomes" id="UP000324760"/>
    </source>
</evidence>
<feature type="compositionally biased region" description="Low complexity" evidence="3">
    <location>
        <begin position="60"/>
        <end position="72"/>
    </location>
</feature>
<dbReference type="EMBL" id="CP043869">
    <property type="protein sequence ID" value="QEQ96868.1"/>
    <property type="molecule type" value="Genomic_DNA"/>
</dbReference>
<dbReference type="SMART" id="SM00116">
    <property type="entry name" value="CBS"/>
    <property type="match status" value="2"/>
</dbReference>